<dbReference type="InterPro" id="IPR011463">
    <property type="entry name" value="DUF1569"/>
</dbReference>
<dbReference type="AlphaFoldDB" id="A0A143BHL5"/>
<organism evidence="1 2">
    <name type="scientific">Gemmatimonas phototrophica</name>
    <dbReference type="NCBI Taxonomy" id="1379270"/>
    <lineage>
        <taxon>Bacteria</taxon>
        <taxon>Pseudomonadati</taxon>
        <taxon>Gemmatimonadota</taxon>
        <taxon>Gemmatimonadia</taxon>
        <taxon>Gemmatimonadales</taxon>
        <taxon>Gemmatimonadaceae</taxon>
        <taxon>Gemmatimonas</taxon>
    </lineage>
</organism>
<dbReference type="InterPro" id="IPR034660">
    <property type="entry name" value="DinB/YfiT-like"/>
</dbReference>
<protein>
    <recommendedName>
        <fullName evidence="3">DUF1569 domain-containing protein</fullName>
    </recommendedName>
</protein>
<dbReference type="SUPFAM" id="SSF109854">
    <property type="entry name" value="DinB/YfiT-like putative metalloenzymes"/>
    <property type="match status" value="1"/>
</dbReference>
<dbReference type="KEGG" id="gph:GEMMAAP_02065"/>
<sequence length="118" mass="13179">MTAPQMLAHCADALRMAYGDLPCAAKNVPLARLGLVKWLFLNVIPFPKGAPTARELIARPPAEWGDEREAIVALIERFAREASRPTWPPHPLFGPMTGPQWGQLAWKHLDHHLRQFGA</sequence>
<dbReference type="EMBL" id="CP011454">
    <property type="protein sequence ID" value="AMW03950.1"/>
    <property type="molecule type" value="Genomic_DNA"/>
</dbReference>
<dbReference type="STRING" id="1379270.GEMMAAP_02065"/>
<dbReference type="Proteomes" id="UP000076404">
    <property type="component" value="Chromosome"/>
</dbReference>
<evidence type="ECO:0000313" key="1">
    <source>
        <dbReference type="EMBL" id="AMW03950.1"/>
    </source>
</evidence>
<dbReference type="eggNOG" id="ENOG502ZRUR">
    <property type="taxonomic scope" value="Bacteria"/>
</dbReference>
<proteinExistence type="predicted"/>
<keyword evidence="2" id="KW-1185">Reference proteome</keyword>
<dbReference type="Gene3D" id="1.20.120.450">
    <property type="entry name" value="dinb family like domain"/>
    <property type="match status" value="1"/>
</dbReference>
<dbReference type="Pfam" id="PF07606">
    <property type="entry name" value="DUF1569"/>
    <property type="match status" value="1"/>
</dbReference>
<evidence type="ECO:0000313" key="2">
    <source>
        <dbReference type="Proteomes" id="UP000076404"/>
    </source>
</evidence>
<gene>
    <name evidence="1" type="ORF">GEMMAAP_02065</name>
</gene>
<accession>A0A143BHL5</accession>
<reference evidence="1 2" key="1">
    <citation type="journal article" date="2014" name="Proc. Natl. Acad. Sci. U.S.A.">
        <title>Functional type 2 photosynthetic reaction centers found in the rare bacterial phylum Gemmatimonadetes.</title>
        <authorList>
            <person name="Zeng Y."/>
            <person name="Feng F."/>
            <person name="Medova H."/>
            <person name="Dean J."/>
            <person name="Koblizek M."/>
        </authorList>
    </citation>
    <scope>NUCLEOTIDE SEQUENCE [LARGE SCALE GENOMIC DNA]</scope>
    <source>
        <strain evidence="1 2">AP64</strain>
    </source>
</reference>
<reference evidence="1 2" key="2">
    <citation type="journal article" date="2016" name="Environ. Microbiol. Rep.">
        <title>Metagenomic evidence for the presence of phototrophic Gemmatimonadetes bacteria in diverse environments.</title>
        <authorList>
            <person name="Zeng Y."/>
            <person name="Baumbach J."/>
            <person name="Barbosa E.G."/>
            <person name="Azevedo V."/>
            <person name="Zhang C."/>
            <person name="Koblizek M."/>
        </authorList>
    </citation>
    <scope>NUCLEOTIDE SEQUENCE [LARGE SCALE GENOMIC DNA]</scope>
    <source>
        <strain evidence="1 2">AP64</strain>
    </source>
</reference>
<name>A0A143BHL5_9BACT</name>
<evidence type="ECO:0008006" key="3">
    <source>
        <dbReference type="Google" id="ProtNLM"/>
    </source>
</evidence>